<proteinExistence type="predicted"/>
<dbReference type="PANTHER" id="PTHR43861:SF1">
    <property type="entry name" value="TRANS-ACONITATE 2-METHYLTRANSFERASE"/>
    <property type="match status" value="1"/>
</dbReference>
<keyword evidence="2" id="KW-0808">Transferase</keyword>
<dbReference type="InterPro" id="IPR029063">
    <property type="entry name" value="SAM-dependent_MTases_sf"/>
</dbReference>
<gene>
    <name evidence="2" type="ORF">K5L01_10825</name>
</gene>
<evidence type="ECO:0000313" key="2">
    <source>
        <dbReference type="EMBL" id="MCL7715140.1"/>
    </source>
</evidence>
<evidence type="ECO:0000313" key="3">
    <source>
        <dbReference type="Proteomes" id="UP001431235"/>
    </source>
</evidence>
<dbReference type="GO" id="GO:0032259">
    <property type="term" value="P:methylation"/>
    <property type="evidence" value="ECO:0007669"/>
    <property type="project" value="UniProtKB-KW"/>
</dbReference>
<keyword evidence="3" id="KW-1185">Reference proteome</keyword>
<dbReference type="EMBL" id="JAIKTS010000003">
    <property type="protein sequence ID" value="MCL7715140.1"/>
    <property type="molecule type" value="Genomic_DNA"/>
</dbReference>
<sequence>MSALPAASQRWDAADYAAHAGFVPALGQDVAALLAPLAGERILDLGCGDGVLSVRLAATGAHVVGIDASPELVAAARARGLDARVGDGHALATDGGFDAVFSNAALHWMRQPEAVVRGVRRALRDGGRFVAEMGGHGNVAAITTALRAALRLHGQAAPAFAWYFPSADEYARLLERNGFQVDCMALLPRPTPLPTGIDGWLRTFAAPWLAGVAPQHHADVLATTAELLAPALRDSDGRWSADYMRLRFRAIAA</sequence>
<keyword evidence="2" id="KW-0489">Methyltransferase</keyword>
<dbReference type="GO" id="GO:0008168">
    <property type="term" value="F:methyltransferase activity"/>
    <property type="evidence" value="ECO:0007669"/>
    <property type="project" value="UniProtKB-KW"/>
</dbReference>
<dbReference type="SUPFAM" id="SSF53335">
    <property type="entry name" value="S-adenosyl-L-methionine-dependent methyltransferases"/>
    <property type="match status" value="1"/>
</dbReference>
<reference evidence="2 3" key="1">
    <citation type="submission" date="2021-08" db="EMBL/GenBank/DDBJ databases">
        <title>Novel members of of the genus Stenotrophomonas from differernt environment.</title>
        <authorList>
            <person name="Deng Y."/>
        </authorList>
    </citation>
    <scope>NUCLEOTIDE SEQUENCE [LARGE SCALE GENOMIC DNA]</scope>
    <source>
        <strain evidence="2 3">CPCC 101365</strain>
    </source>
</reference>
<dbReference type="RefSeq" id="WP_250064472.1">
    <property type="nucleotide sequence ID" value="NZ_JAIKTS010000003.1"/>
</dbReference>
<comment type="caution">
    <text evidence="2">The sequence shown here is derived from an EMBL/GenBank/DDBJ whole genome shotgun (WGS) entry which is preliminary data.</text>
</comment>
<evidence type="ECO:0000259" key="1">
    <source>
        <dbReference type="Pfam" id="PF08241"/>
    </source>
</evidence>
<dbReference type="InterPro" id="IPR013216">
    <property type="entry name" value="Methyltransf_11"/>
</dbReference>
<dbReference type="Proteomes" id="UP001431235">
    <property type="component" value="Unassembled WGS sequence"/>
</dbReference>
<name>A0ABT0SIJ9_9GAMM</name>
<protein>
    <submittedName>
        <fullName evidence="2">Methyltransferase domain-containing protein</fullName>
    </submittedName>
</protein>
<dbReference type="Pfam" id="PF08241">
    <property type="entry name" value="Methyltransf_11"/>
    <property type="match status" value="1"/>
</dbReference>
<dbReference type="PANTHER" id="PTHR43861">
    <property type="entry name" value="TRANS-ACONITATE 2-METHYLTRANSFERASE-RELATED"/>
    <property type="match status" value="1"/>
</dbReference>
<dbReference type="Gene3D" id="3.40.50.150">
    <property type="entry name" value="Vaccinia Virus protein VP39"/>
    <property type="match status" value="1"/>
</dbReference>
<feature type="domain" description="Methyltransferase type 11" evidence="1">
    <location>
        <begin position="43"/>
        <end position="130"/>
    </location>
</feature>
<organism evidence="2 3">
    <name type="scientific">Stenotrophomonas mori</name>
    <dbReference type="NCBI Taxonomy" id="2871096"/>
    <lineage>
        <taxon>Bacteria</taxon>
        <taxon>Pseudomonadati</taxon>
        <taxon>Pseudomonadota</taxon>
        <taxon>Gammaproteobacteria</taxon>
        <taxon>Lysobacterales</taxon>
        <taxon>Lysobacteraceae</taxon>
        <taxon>Stenotrophomonas</taxon>
    </lineage>
</organism>
<dbReference type="CDD" id="cd02440">
    <property type="entry name" value="AdoMet_MTases"/>
    <property type="match status" value="1"/>
</dbReference>
<accession>A0ABT0SIJ9</accession>